<gene>
    <name evidence="2" type="ORF">SAMN05444580_102488</name>
</gene>
<dbReference type="Pfam" id="PF14024">
    <property type="entry name" value="DUF4240"/>
    <property type="match status" value="1"/>
</dbReference>
<organism evidence="2 3">
    <name type="scientific">Rhodococcus tukisamuensis</name>
    <dbReference type="NCBI Taxonomy" id="168276"/>
    <lineage>
        <taxon>Bacteria</taxon>
        <taxon>Bacillati</taxon>
        <taxon>Actinomycetota</taxon>
        <taxon>Actinomycetes</taxon>
        <taxon>Mycobacteriales</taxon>
        <taxon>Nocardiaceae</taxon>
        <taxon>Rhodococcus</taxon>
    </lineage>
</organism>
<dbReference type="Proteomes" id="UP000199417">
    <property type="component" value="Unassembled WGS sequence"/>
</dbReference>
<proteinExistence type="predicted"/>
<accession>A0A1G6RJH0</accession>
<name>A0A1G6RJH0_9NOCA</name>
<sequence length="130" mass="14888">MADDLRRDDGPDVDWFWDVVEESSRSRDRLREILGRLPKDAVYKFQDLFLDFAAELQDEPYRSCLGPDESEDGLEDAAQWVVSQGRVRYEAVLTEPSRMPSHIDGGDPANLGGLAYEVYYDRFGEPLDLI</sequence>
<dbReference type="AlphaFoldDB" id="A0A1G6RJH0"/>
<evidence type="ECO:0000259" key="1">
    <source>
        <dbReference type="Pfam" id="PF14024"/>
    </source>
</evidence>
<dbReference type="RefSeq" id="WP_072846335.1">
    <property type="nucleotide sequence ID" value="NZ_FNAB01000002.1"/>
</dbReference>
<evidence type="ECO:0000313" key="3">
    <source>
        <dbReference type="Proteomes" id="UP000199417"/>
    </source>
</evidence>
<protein>
    <recommendedName>
        <fullName evidence="1">DUF4240 domain-containing protein</fullName>
    </recommendedName>
</protein>
<dbReference type="EMBL" id="FNAB01000002">
    <property type="protein sequence ID" value="SDD04581.1"/>
    <property type="molecule type" value="Genomic_DNA"/>
</dbReference>
<dbReference type="InterPro" id="IPR025334">
    <property type="entry name" value="DUF4240"/>
</dbReference>
<feature type="domain" description="DUF4240" evidence="1">
    <location>
        <begin position="14"/>
        <end position="104"/>
    </location>
</feature>
<evidence type="ECO:0000313" key="2">
    <source>
        <dbReference type="EMBL" id="SDD04581.1"/>
    </source>
</evidence>
<reference evidence="2 3" key="1">
    <citation type="submission" date="2016-10" db="EMBL/GenBank/DDBJ databases">
        <authorList>
            <person name="de Groot N.N."/>
        </authorList>
    </citation>
    <scope>NUCLEOTIDE SEQUENCE [LARGE SCALE GENOMIC DNA]</scope>
    <source>
        <strain evidence="2 3">JCM 11308</strain>
    </source>
</reference>
<keyword evidence="3" id="KW-1185">Reference proteome</keyword>